<evidence type="ECO:0000313" key="1">
    <source>
        <dbReference type="EMBL" id="KAJ9055730.1"/>
    </source>
</evidence>
<organism evidence="1 2">
    <name type="scientific">Entomophthora muscae</name>
    <dbReference type="NCBI Taxonomy" id="34485"/>
    <lineage>
        <taxon>Eukaryota</taxon>
        <taxon>Fungi</taxon>
        <taxon>Fungi incertae sedis</taxon>
        <taxon>Zoopagomycota</taxon>
        <taxon>Entomophthoromycotina</taxon>
        <taxon>Entomophthoromycetes</taxon>
        <taxon>Entomophthorales</taxon>
        <taxon>Entomophthoraceae</taxon>
        <taxon>Entomophthora</taxon>
    </lineage>
</organism>
<reference evidence="1" key="1">
    <citation type="submission" date="2022-04" db="EMBL/GenBank/DDBJ databases">
        <title>Genome of the entomopathogenic fungus Entomophthora muscae.</title>
        <authorList>
            <person name="Elya C."/>
            <person name="Lovett B.R."/>
            <person name="Lee E."/>
            <person name="Macias A.M."/>
            <person name="Hajek A.E."/>
            <person name="De Bivort B.L."/>
            <person name="Kasson M.T."/>
            <person name="De Fine Licht H.H."/>
            <person name="Stajich J.E."/>
        </authorList>
    </citation>
    <scope>NUCLEOTIDE SEQUENCE</scope>
    <source>
        <strain evidence="1">Berkeley</strain>
    </source>
</reference>
<keyword evidence="2" id="KW-1185">Reference proteome</keyword>
<dbReference type="EMBL" id="QTSX02006391">
    <property type="protein sequence ID" value="KAJ9055730.1"/>
    <property type="molecule type" value="Genomic_DNA"/>
</dbReference>
<name>A0ACC2S0A8_9FUNG</name>
<protein>
    <submittedName>
        <fullName evidence="1">Uncharacterized protein</fullName>
    </submittedName>
</protein>
<sequence length="850" mass="95335">MKLSLLCIVGFTLGGNSEYGIDAPVKPCDGPLRVRPSVYDLTDEQWDVFVNAVKKMNSGDRPTKWDLLAKLHTDIYPSIHSKASFLAWHRGFLFALESELRNIDSSVVLPYWDWSYHSQEPEKDPIFDARRLGFDGHDKPDGCVMDGSFADFKVYFDGTSAPPKEHCLKRNFKRQDQKVEAWLSPDLINRVILQGKEFKDVWTGIEHGPHGVIHNTIGADFSGHASPSDPLFYLHHAFVDKLWVDWAKRKEGRETEYISDDSISFDTPVIALNYNLTEMIDNEKYLCYTYAEDHFERKVDGKVLPFKRGSKPDSASEDSTKDSEKLPDDTKTAEDSSDDNKESEKESEDNKHSSVDDEKSENDEKDSSVDNKKSENDEKDSSVDNKKSENDEKDSSVDNKKSENDEKDSSVDDKKSENVEKDSPADNEKPDEDGQKTTDITSGDDEKPTDDQEATDETSSDKKKSTDDQKITEGAPVDNEKPKDEQNTTDETPADNDKSEDKQKSVDEIPADDEKSEVKQQSIDETPSDSNKPDEKQKGTESSTDSTENNVALEKVQGLSLDTPEEVEQESSSLVKNTGSKGKRKPSALNLQSSEDESSQARSSQSKGSKSQDGSESTRTAVTTTTTTTTQPIPDQKTLPRLVAPNALTRIGSASDAARKSEDEDDDDDDDDDEDNDDDDVVPYSDTGDADSKKQAIVPKKAFEPFRRMMLGGGFESRSAKSTPLKRRAYTVTPRPMPYREVECDMPQEQAKYDYEFVMAGVKAPPVSDRSDLKHIRVPTPLPVDFLKKMGSPISLVRAIERRFALAVDEINRDPNYVSSAALINRHNFPKLPPPSKRKPRKCRHRKLRS</sequence>
<proteinExistence type="predicted"/>
<gene>
    <name evidence="1" type="ORF">DSO57_1000590</name>
</gene>
<comment type="caution">
    <text evidence="1">The sequence shown here is derived from an EMBL/GenBank/DDBJ whole genome shotgun (WGS) entry which is preliminary data.</text>
</comment>
<dbReference type="Proteomes" id="UP001165960">
    <property type="component" value="Unassembled WGS sequence"/>
</dbReference>
<evidence type="ECO:0000313" key="2">
    <source>
        <dbReference type="Proteomes" id="UP001165960"/>
    </source>
</evidence>
<accession>A0ACC2S0A8</accession>